<proteinExistence type="predicted"/>
<dbReference type="AlphaFoldDB" id="A0A543N7P3"/>
<protein>
    <submittedName>
        <fullName evidence="7">TetR family transcriptional regulator</fullName>
    </submittedName>
</protein>
<evidence type="ECO:0000256" key="4">
    <source>
        <dbReference type="ARBA" id="ARBA00023163"/>
    </source>
</evidence>
<dbReference type="EMBL" id="VFQC01000003">
    <property type="protein sequence ID" value="TQN27851.1"/>
    <property type="molecule type" value="Genomic_DNA"/>
</dbReference>
<sequence>MAMRSHCYAGPVPRKVDTEQQKTDIARAVWRLAERSGLESVSLREVAAEAHVSMGRVQYYFRTREEMLLHGLRLAQQRMRARVEQRLGRLPEPAGGEDTLRAVLEEMTGEDPDTRQAIRVSVAYHPRAAHDPEVARLLFGDDAELRSFAAETVRAAQAEGRARSDLDPEHESRVIWSLAESLGVEVAFGRLPFRDARSTLRYHLARVFGDGAESR</sequence>
<organism evidence="7 8">
    <name type="scientific">Haloactinospora alba</name>
    <dbReference type="NCBI Taxonomy" id="405555"/>
    <lineage>
        <taxon>Bacteria</taxon>
        <taxon>Bacillati</taxon>
        <taxon>Actinomycetota</taxon>
        <taxon>Actinomycetes</taxon>
        <taxon>Streptosporangiales</taxon>
        <taxon>Nocardiopsidaceae</taxon>
        <taxon>Haloactinospora</taxon>
    </lineage>
</organism>
<keyword evidence="1" id="KW-0678">Repressor</keyword>
<evidence type="ECO:0000256" key="2">
    <source>
        <dbReference type="ARBA" id="ARBA00023015"/>
    </source>
</evidence>
<dbReference type="GO" id="GO:0003700">
    <property type="term" value="F:DNA-binding transcription factor activity"/>
    <property type="evidence" value="ECO:0007669"/>
    <property type="project" value="TreeGrafter"/>
</dbReference>
<dbReference type="InterPro" id="IPR039538">
    <property type="entry name" value="BetI_C"/>
</dbReference>
<evidence type="ECO:0000256" key="3">
    <source>
        <dbReference type="ARBA" id="ARBA00023125"/>
    </source>
</evidence>
<dbReference type="SUPFAM" id="SSF46689">
    <property type="entry name" value="Homeodomain-like"/>
    <property type="match status" value="1"/>
</dbReference>
<dbReference type="InterPro" id="IPR036271">
    <property type="entry name" value="Tet_transcr_reg_TetR-rel_C_sf"/>
</dbReference>
<reference evidence="7 8" key="1">
    <citation type="submission" date="2019-06" db="EMBL/GenBank/DDBJ databases">
        <title>Sequencing the genomes of 1000 actinobacteria strains.</title>
        <authorList>
            <person name="Klenk H.-P."/>
        </authorList>
    </citation>
    <scope>NUCLEOTIDE SEQUENCE [LARGE SCALE GENOMIC DNA]</scope>
    <source>
        <strain evidence="7 8">DSM 45015</strain>
    </source>
</reference>
<keyword evidence="3 5" id="KW-0238">DNA-binding</keyword>
<accession>A0A543N7P3</accession>
<feature type="DNA-binding region" description="H-T-H motif" evidence="5">
    <location>
        <begin position="42"/>
        <end position="61"/>
    </location>
</feature>
<name>A0A543N7P3_9ACTN</name>
<dbReference type="PROSITE" id="PS50977">
    <property type="entry name" value="HTH_TETR_2"/>
    <property type="match status" value="1"/>
</dbReference>
<dbReference type="OrthoDB" id="9816296at2"/>
<dbReference type="InterPro" id="IPR050109">
    <property type="entry name" value="HTH-type_TetR-like_transc_reg"/>
</dbReference>
<evidence type="ECO:0000256" key="5">
    <source>
        <dbReference type="PROSITE-ProRule" id="PRU00335"/>
    </source>
</evidence>
<evidence type="ECO:0000259" key="6">
    <source>
        <dbReference type="PROSITE" id="PS50977"/>
    </source>
</evidence>
<evidence type="ECO:0000256" key="1">
    <source>
        <dbReference type="ARBA" id="ARBA00022491"/>
    </source>
</evidence>
<keyword evidence="8" id="KW-1185">Reference proteome</keyword>
<gene>
    <name evidence="7" type="ORF">FHX37_4582</name>
</gene>
<comment type="caution">
    <text evidence="7">The sequence shown here is derived from an EMBL/GenBank/DDBJ whole genome shotgun (WGS) entry which is preliminary data.</text>
</comment>
<dbReference type="Proteomes" id="UP000317422">
    <property type="component" value="Unassembled WGS sequence"/>
</dbReference>
<evidence type="ECO:0000313" key="7">
    <source>
        <dbReference type="EMBL" id="TQN27851.1"/>
    </source>
</evidence>
<dbReference type="Gene3D" id="1.10.357.10">
    <property type="entry name" value="Tetracycline Repressor, domain 2"/>
    <property type="match status" value="1"/>
</dbReference>
<evidence type="ECO:0000313" key="8">
    <source>
        <dbReference type="Proteomes" id="UP000317422"/>
    </source>
</evidence>
<dbReference type="InterPro" id="IPR001647">
    <property type="entry name" value="HTH_TetR"/>
</dbReference>
<dbReference type="PANTHER" id="PTHR30055:SF234">
    <property type="entry name" value="HTH-TYPE TRANSCRIPTIONAL REGULATOR BETI"/>
    <property type="match status" value="1"/>
</dbReference>
<dbReference type="Pfam" id="PF00440">
    <property type="entry name" value="TetR_N"/>
    <property type="match status" value="1"/>
</dbReference>
<dbReference type="Pfam" id="PF13977">
    <property type="entry name" value="TetR_C_6"/>
    <property type="match status" value="1"/>
</dbReference>
<dbReference type="GO" id="GO:0000976">
    <property type="term" value="F:transcription cis-regulatory region binding"/>
    <property type="evidence" value="ECO:0007669"/>
    <property type="project" value="TreeGrafter"/>
</dbReference>
<keyword evidence="2" id="KW-0805">Transcription regulation</keyword>
<dbReference type="PANTHER" id="PTHR30055">
    <property type="entry name" value="HTH-TYPE TRANSCRIPTIONAL REGULATOR RUTR"/>
    <property type="match status" value="1"/>
</dbReference>
<keyword evidence="4" id="KW-0804">Transcription</keyword>
<feature type="domain" description="HTH tetR-type" evidence="6">
    <location>
        <begin position="19"/>
        <end position="79"/>
    </location>
</feature>
<dbReference type="SUPFAM" id="SSF48498">
    <property type="entry name" value="Tetracyclin repressor-like, C-terminal domain"/>
    <property type="match status" value="1"/>
</dbReference>
<dbReference type="InterPro" id="IPR009057">
    <property type="entry name" value="Homeodomain-like_sf"/>
</dbReference>